<comment type="caution">
    <text evidence="1">The sequence shown here is derived from an EMBL/GenBank/DDBJ whole genome shotgun (WGS) entry which is preliminary data.</text>
</comment>
<name>A0A2M7SF46_9BACT</name>
<sequence length="75" mass="8594">MECKYYNKEHRAITTIGRLDSSTETSGMCALKQKNEKKLAEVFGALAKKGLEKNFENEECPVAEDGRWDECPFFK</sequence>
<dbReference type="AlphaFoldDB" id="A0A2M7SF46"/>
<evidence type="ECO:0000313" key="2">
    <source>
        <dbReference type="Proteomes" id="UP000229307"/>
    </source>
</evidence>
<dbReference type="EMBL" id="PFMR01000032">
    <property type="protein sequence ID" value="PIZ18128.1"/>
    <property type="molecule type" value="Genomic_DNA"/>
</dbReference>
<accession>A0A2M7SF46</accession>
<evidence type="ECO:0000313" key="1">
    <source>
        <dbReference type="EMBL" id="PIZ18128.1"/>
    </source>
</evidence>
<protein>
    <submittedName>
        <fullName evidence="1">Uncharacterized protein</fullName>
    </submittedName>
</protein>
<proteinExistence type="predicted"/>
<gene>
    <name evidence="1" type="ORF">COY52_01055</name>
</gene>
<dbReference type="Proteomes" id="UP000229307">
    <property type="component" value="Unassembled WGS sequence"/>
</dbReference>
<reference evidence="2" key="1">
    <citation type="submission" date="2017-09" db="EMBL/GenBank/DDBJ databases">
        <title>Depth-based differentiation of microbial function through sediment-hosted aquifers and enrichment of novel symbionts in the deep terrestrial subsurface.</title>
        <authorList>
            <person name="Probst A.J."/>
            <person name="Ladd B."/>
            <person name="Jarett J.K."/>
            <person name="Geller-Mcgrath D.E."/>
            <person name="Sieber C.M.K."/>
            <person name="Emerson J.B."/>
            <person name="Anantharaman K."/>
            <person name="Thomas B.C."/>
            <person name="Malmstrom R."/>
            <person name="Stieglmeier M."/>
            <person name="Klingl A."/>
            <person name="Woyke T."/>
            <person name="Ryan C.M."/>
            <person name="Banfield J.F."/>
        </authorList>
    </citation>
    <scope>NUCLEOTIDE SEQUENCE [LARGE SCALE GENOMIC DNA]</scope>
</reference>
<organism evidence="1 2">
    <name type="scientific">Candidatus Desantisbacteria bacterium CG_4_10_14_0_8_um_filter_48_22</name>
    <dbReference type="NCBI Taxonomy" id="1974543"/>
    <lineage>
        <taxon>Bacteria</taxon>
        <taxon>Candidatus Desantisiibacteriota</taxon>
    </lineage>
</organism>